<dbReference type="PANTHER" id="PTHR46969">
    <property type="entry name" value="BIFUNCTIONAL PROTEIN HLDE"/>
    <property type="match status" value="1"/>
</dbReference>
<organism evidence="4 5">
    <name type="scientific">Tangfeifania diversioriginum</name>
    <dbReference type="NCBI Taxonomy" id="1168035"/>
    <lineage>
        <taxon>Bacteria</taxon>
        <taxon>Pseudomonadati</taxon>
        <taxon>Bacteroidota</taxon>
        <taxon>Bacteroidia</taxon>
        <taxon>Marinilabiliales</taxon>
        <taxon>Prolixibacteraceae</taxon>
        <taxon>Tangfeifania</taxon>
    </lineage>
</organism>
<dbReference type="InterPro" id="IPR011913">
    <property type="entry name" value="RfaE_dom_I"/>
</dbReference>
<dbReference type="InterPro" id="IPR011611">
    <property type="entry name" value="PfkB_dom"/>
</dbReference>
<dbReference type="Pfam" id="PF00294">
    <property type="entry name" value="PfkB"/>
    <property type="match status" value="1"/>
</dbReference>
<protein>
    <submittedName>
        <fullName evidence="4">RfaE bifunctional protein, domain I</fullName>
    </submittedName>
</protein>
<dbReference type="STRING" id="1168035.SAMN05444280_12546"/>
<dbReference type="RefSeq" id="WP_217652711.1">
    <property type="nucleotide sequence ID" value="NZ_FQZE01000025.1"/>
</dbReference>
<dbReference type="EMBL" id="FQZE01000025">
    <property type="protein sequence ID" value="SHJ65438.1"/>
    <property type="molecule type" value="Genomic_DNA"/>
</dbReference>
<dbReference type="Proteomes" id="UP000184050">
    <property type="component" value="Unassembled WGS sequence"/>
</dbReference>
<evidence type="ECO:0000256" key="1">
    <source>
        <dbReference type="ARBA" id="ARBA00022679"/>
    </source>
</evidence>
<proteinExistence type="predicted"/>
<dbReference type="InterPro" id="IPR029056">
    <property type="entry name" value="Ribokinase-like"/>
</dbReference>
<evidence type="ECO:0000313" key="4">
    <source>
        <dbReference type="EMBL" id="SHJ65438.1"/>
    </source>
</evidence>
<evidence type="ECO:0000259" key="3">
    <source>
        <dbReference type="Pfam" id="PF00294"/>
    </source>
</evidence>
<name>A0A1M6L2I3_9BACT</name>
<reference evidence="4 5" key="1">
    <citation type="submission" date="2016-11" db="EMBL/GenBank/DDBJ databases">
        <authorList>
            <person name="Jaros S."/>
            <person name="Januszkiewicz K."/>
            <person name="Wedrychowicz H."/>
        </authorList>
    </citation>
    <scope>NUCLEOTIDE SEQUENCE [LARGE SCALE GENOMIC DNA]</scope>
    <source>
        <strain evidence="4 5">DSM 27063</strain>
    </source>
</reference>
<dbReference type="GO" id="GO:0005829">
    <property type="term" value="C:cytosol"/>
    <property type="evidence" value="ECO:0007669"/>
    <property type="project" value="TreeGrafter"/>
</dbReference>
<accession>A0A1M6L2I3</accession>
<keyword evidence="1" id="KW-0808">Transferase</keyword>
<keyword evidence="5" id="KW-1185">Reference proteome</keyword>
<dbReference type="PROSITE" id="PS00583">
    <property type="entry name" value="PFKB_KINASES_1"/>
    <property type="match status" value="1"/>
</dbReference>
<dbReference type="CDD" id="cd01172">
    <property type="entry name" value="RfaE_like"/>
    <property type="match status" value="1"/>
</dbReference>
<evidence type="ECO:0000313" key="5">
    <source>
        <dbReference type="Proteomes" id="UP000184050"/>
    </source>
</evidence>
<dbReference type="GO" id="GO:0033785">
    <property type="term" value="F:heptose 7-phosphate kinase activity"/>
    <property type="evidence" value="ECO:0007669"/>
    <property type="project" value="TreeGrafter"/>
</dbReference>
<dbReference type="Gene3D" id="3.40.1190.20">
    <property type="match status" value="1"/>
</dbReference>
<feature type="domain" description="Carbohydrate kinase PfkB" evidence="3">
    <location>
        <begin position="18"/>
        <end position="314"/>
    </location>
</feature>
<dbReference type="SUPFAM" id="SSF53613">
    <property type="entry name" value="Ribokinase-like"/>
    <property type="match status" value="1"/>
</dbReference>
<dbReference type="PANTHER" id="PTHR46969:SF1">
    <property type="entry name" value="BIFUNCTIONAL PROTEIN HLDE"/>
    <property type="match status" value="1"/>
</dbReference>
<gene>
    <name evidence="4" type="ORF">SAMN05444280_12546</name>
</gene>
<sequence length="331" mass="36558">MNGKEVNQIFEQFSQMRALVIGDAMVDTYLWGKVERVSPEAPIPIVSVTKRESRLGGAANVSLNLQALGATPVLFSVIGNDDKGRKFKKLLEKKQLSKEGVFVDPKRITTVKSRIIGKGQHIARVDEESEDFISGELEKEMVESIRQEVEENKVDVIIFVDYDKGVITPSLFQAVNNLALERGIPTAVDPKKRNFNYYKNIGLFKPNFKEFVDGIGLPLEKGDLNSLRRIAQELKEKNSYKLIFITLSELGVFISNGAKEQYYPAVIRHIADVSGAGDTVISVASLALAAGLPPKIMALMSNIAGGLVCENLGVVPVNKNQLMMVMKSQEF</sequence>
<dbReference type="InterPro" id="IPR002173">
    <property type="entry name" value="Carboh/pur_kinase_PfkB_CS"/>
</dbReference>
<dbReference type="GO" id="GO:0033786">
    <property type="term" value="F:heptose-1-phosphate adenylyltransferase activity"/>
    <property type="evidence" value="ECO:0007669"/>
    <property type="project" value="TreeGrafter"/>
</dbReference>
<keyword evidence="2" id="KW-0418">Kinase</keyword>
<evidence type="ECO:0000256" key="2">
    <source>
        <dbReference type="ARBA" id="ARBA00022777"/>
    </source>
</evidence>
<dbReference type="GO" id="GO:0016773">
    <property type="term" value="F:phosphotransferase activity, alcohol group as acceptor"/>
    <property type="evidence" value="ECO:0007669"/>
    <property type="project" value="InterPro"/>
</dbReference>
<dbReference type="AlphaFoldDB" id="A0A1M6L2I3"/>